<reference evidence="2" key="1">
    <citation type="submission" date="2020-11" db="EMBL/GenBank/DDBJ databases">
        <authorList>
            <person name="Tran Van P."/>
        </authorList>
    </citation>
    <scope>NUCLEOTIDE SEQUENCE</scope>
</reference>
<protein>
    <submittedName>
        <fullName evidence="2">Uncharacterized protein</fullName>
    </submittedName>
</protein>
<gene>
    <name evidence="2" type="ORF">CTOB1V02_LOCUS13896</name>
</gene>
<proteinExistence type="predicted"/>
<feature type="compositionally biased region" description="Acidic residues" evidence="1">
    <location>
        <begin position="27"/>
        <end position="45"/>
    </location>
</feature>
<evidence type="ECO:0000256" key="1">
    <source>
        <dbReference type="SAM" id="MobiDB-lite"/>
    </source>
</evidence>
<evidence type="ECO:0000313" key="2">
    <source>
        <dbReference type="EMBL" id="CAD7236081.1"/>
    </source>
</evidence>
<accession>A0A7R8ZVN7</accession>
<dbReference type="EMBL" id="OB676437">
    <property type="protein sequence ID" value="CAD7236081.1"/>
    <property type="molecule type" value="Genomic_DNA"/>
</dbReference>
<organism evidence="2">
    <name type="scientific">Cyprideis torosa</name>
    <dbReference type="NCBI Taxonomy" id="163714"/>
    <lineage>
        <taxon>Eukaryota</taxon>
        <taxon>Metazoa</taxon>
        <taxon>Ecdysozoa</taxon>
        <taxon>Arthropoda</taxon>
        <taxon>Crustacea</taxon>
        <taxon>Oligostraca</taxon>
        <taxon>Ostracoda</taxon>
        <taxon>Podocopa</taxon>
        <taxon>Podocopida</taxon>
        <taxon>Cytherocopina</taxon>
        <taxon>Cytheroidea</taxon>
        <taxon>Cytherideidae</taxon>
        <taxon>Cyprideis</taxon>
    </lineage>
</organism>
<sequence length="337" mass="37263">MGPAKDRLRNTSAPVDKGAVVDGDERMAEEEDDSSEDEDMEEANGDETKYSGISIPNFTMGTFLQYGGTGPSSNKFIDVLNCVCLIVMMKKIKERGGSEPMLLFPGVGEESMVMRLMKTEITRLQSKAIPAQIEELSETQEKRYKLHREFEEVQQKITEQIKALESSLADSCGASANELDVGALEEKIDEELECSRAAVQPLLENYRAFKERLSLLESHLEFIQGVIDGTLSPTLKAQELKSSDHDLENLLEKSINAAKSIESAINSVNLEGYRALPEMKEQLSLACDALSGSVDLHLKVASRFPPPPEPRPKAEAPKPTLQEAIEDAKGIPFFNFH</sequence>
<dbReference type="AlphaFoldDB" id="A0A7R8ZVN7"/>
<feature type="region of interest" description="Disordered" evidence="1">
    <location>
        <begin position="1"/>
        <end position="51"/>
    </location>
</feature>
<feature type="non-terminal residue" evidence="2">
    <location>
        <position position="1"/>
    </location>
</feature>
<name>A0A7R8ZVN7_9CRUS</name>